<evidence type="ECO:0000313" key="8">
    <source>
        <dbReference type="Proteomes" id="UP000001351"/>
    </source>
</evidence>
<dbReference type="InterPro" id="IPR013249">
    <property type="entry name" value="RNA_pol_sigma70_r4_t2"/>
</dbReference>
<protein>
    <submittedName>
        <fullName evidence="7">RNA polymerase sigma-E factor</fullName>
    </submittedName>
</protein>
<dbReference type="PANTHER" id="PTHR43133">
    <property type="entry name" value="RNA POLYMERASE ECF-TYPE SIGMA FACTO"/>
    <property type="match status" value="1"/>
</dbReference>
<dbReference type="GO" id="GO:0006352">
    <property type="term" value="P:DNA-templated transcription initiation"/>
    <property type="evidence" value="ECO:0007669"/>
    <property type="project" value="InterPro"/>
</dbReference>
<keyword evidence="3" id="KW-0731">Sigma factor</keyword>
<evidence type="ECO:0000259" key="6">
    <source>
        <dbReference type="Pfam" id="PF08281"/>
    </source>
</evidence>
<keyword evidence="8" id="KW-1185">Reference proteome</keyword>
<reference evidence="7 8" key="1">
    <citation type="journal article" date="2011" name="Mol. Biol. Evol.">
        <title>Comparative genomic analysis of fruiting body formation in Myxococcales.</title>
        <authorList>
            <person name="Huntley S."/>
            <person name="Hamann N."/>
            <person name="Wegener-Feldbrugge S."/>
            <person name="Treuner-Lange A."/>
            <person name="Kube M."/>
            <person name="Reinhardt R."/>
            <person name="Klages S."/>
            <person name="Muller R."/>
            <person name="Ronning C.M."/>
            <person name="Nierman W.C."/>
            <person name="Sogaard-Andersen L."/>
        </authorList>
    </citation>
    <scope>NUCLEOTIDE SEQUENCE [LARGE SCALE GENOMIC DNA]</scope>
    <source>
        <strain evidence="7 8">DW4/3-1</strain>
    </source>
</reference>
<keyword evidence="2" id="KW-0805">Transcription regulation</keyword>
<dbReference type="SUPFAM" id="SSF88659">
    <property type="entry name" value="Sigma3 and sigma4 domains of RNA polymerase sigma factors"/>
    <property type="match status" value="1"/>
</dbReference>
<dbReference type="PANTHER" id="PTHR43133:SF51">
    <property type="entry name" value="RNA POLYMERASE SIGMA FACTOR"/>
    <property type="match status" value="1"/>
</dbReference>
<dbReference type="AlphaFoldDB" id="E3FG20"/>
<evidence type="ECO:0000256" key="1">
    <source>
        <dbReference type="ARBA" id="ARBA00010641"/>
    </source>
</evidence>
<dbReference type="InterPro" id="IPR013324">
    <property type="entry name" value="RNA_pol_sigma_r3/r4-like"/>
</dbReference>
<name>E3FG20_STIAD</name>
<dbReference type="Pfam" id="PF04542">
    <property type="entry name" value="Sigma70_r2"/>
    <property type="match status" value="1"/>
</dbReference>
<dbReference type="Pfam" id="PF08281">
    <property type="entry name" value="Sigma70_r4_2"/>
    <property type="match status" value="1"/>
</dbReference>
<dbReference type="EMBL" id="CP002271">
    <property type="protein sequence ID" value="ADO68955.1"/>
    <property type="molecule type" value="Genomic_DNA"/>
</dbReference>
<gene>
    <name evidence="7" type="ordered locus">STAUR_1151</name>
</gene>
<dbReference type="InterPro" id="IPR014284">
    <property type="entry name" value="RNA_pol_sigma-70_dom"/>
</dbReference>
<dbReference type="InterPro" id="IPR039425">
    <property type="entry name" value="RNA_pol_sigma-70-like"/>
</dbReference>
<dbReference type="SUPFAM" id="SSF88946">
    <property type="entry name" value="Sigma2 domain of RNA polymerase sigma factors"/>
    <property type="match status" value="1"/>
</dbReference>
<evidence type="ECO:0000259" key="5">
    <source>
        <dbReference type="Pfam" id="PF04542"/>
    </source>
</evidence>
<dbReference type="KEGG" id="sur:STAUR_1151"/>
<proteinExistence type="inferred from homology"/>
<evidence type="ECO:0000256" key="2">
    <source>
        <dbReference type="ARBA" id="ARBA00023015"/>
    </source>
</evidence>
<dbReference type="HOGENOM" id="CLU_047691_3_0_7"/>
<dbReference type="InterPro" id="IPR013325">
    <property type="entry name" value="RNA_pol_sigma_r2"/>
</dbReference>
<dbReference type="Gene3D" id="1.10.10.10">
    <property type="entry name" value="Winged helix-like DNA-binding domain superfamily/Winged helix DNA-binding domain"/>
    <property type="match status" value="1"/>
</dbReference>
<dbReference type="CDD" id="cd06171">
    <property type="entry name" value="Sigma70_r4"/>
    <property type="match status" value="1"/>
</dbReference>
<dbReference type="Gene3D" id="1.10.1740.10">
    <property type="match status" value="1"/>
</dbReference>
<keyword evidence="4" id="KW-0804">Transcription</keyword>
<dbReference type="InterPro" id="IPR007627">
    <property type="entry name" value="RNA_pol_sigma70_r2"/>
</dbReference>
<accession>E3FG20</accession>
<dbReference type="NCBIfam" id="TIGR02937">
    <property type="entry name" value="sigma70-ECF"/>
    <property type="match status" value="1"/>
</dbReference>
<dbReference type="InterPro" id="IPR036388">
    <property type="entry name" value="WH-like_DNA-bd_sf"/>
</dbReference>
<dbReference type="Proteomes" id="UP000001351">
    <property type="component" value="Chromosome"/>
</dbReference>
<evidence type="ECO:0000256" key="4">
    <source>
        <dbReference type="ARBA" id="ARBA00023163"/>
    </source>
</evidence>
<sequence>MFARARVASPLATDDLTLVKRVRDGDQRAFKLLVERYQRKVYAVALGMLKDKEEAMDVSQEAFVKVYKYLDHFKGDSSFYTWLYRITVNICIDLIRKRTGAGGEAVEFDETQVMDVSQANIGALGSRLGTNPQKSALRRELAEKIQEALATVPEKHRAILLLREIEGMSYEELSRTLDIPKGTVMSRLFHARTKVQKILSEYLELDEAKSGVGSE</sequence>
<evidence type="ECO:0000256" key="3">
    <source>
        <dbReference type="ARBA" id="ARBA00023082"/>
    </source>
</evidence>
<feature type="domain" description="RNA polymerase sigma factor 70 region 4 type 2" evidence="6">
    <location>
        <begin position="143"/>
        <end position="194"/>
    </location>
</feature>
<feature type="domain" description="RNA polymerase sigma-70 region 2" evidence="5">
    <location>
        <begin position="33"/>
        <end position="99"/>
    </location>
</feature>
<dbReference type="eggNOG" id="COG1595">
    <property type="taxonomic scope" value="Bacteria"/>
</dbReference>
<organism evidence="7 8">
    <name type="scientific">Stigmatella aurantiaca (strain DW4/3-1)</name>
    <dbReference type="NCBI Taxonomy" id="378806"/>
    <lineage>
        <taxon>Bacteria</taxon>
        <taxon>Pseudomonadati</taxon>
        <taxon>Myxococcota</taxon>
        <taxon>Myxococcia</taxon>
        <taxon>Myxococcales</taxon>
        <taxon>Cystobacterineae</taxon>
        <taxon>Archangiaceae</taxon>
        <taxon>Stigmatella</taxon>
    </lineage>
</organism>
<evidence type="ECO:0000313" key="7">
    <source>
        <dbReference type="EMBL" id="ADO68955.1"/>
    </source>
</evidence>
<dbReference type="STRING" id="378806.STAUR_1151"/>
<dbReference type="GO" id="GO:0003677">
    <property type="term" value="F:DNA binding"/>
    <property type="evidence" value="ECO:0007669"/>
    <property type="project" value="InterPro"/>
</dbReference>
<dbReference type="GO" id="GO:0016987">
    <property type="term" value="F:sigma factor activity"/>
    <property type="evidence" value="ECO:0007669"/>
    <property type="project" value="UniProtKB-KW"/>
</dbReference>
<comment type="similarity">
    <text evidence="1">Belongs to the sigma-70 factor family. ECF subfamily.</text>
</comment>